<proteinExistence type="predicted"/>
<evidence type="ECO:0000313" key="2">
    <source>
        <dbReference type="EMBL" id="MCV2872596.1"/>
    </source>
</evidence>
<protein>
    <submittedName>
        <fullName evidence="2">DUF3291 domain-containing protein</fullName>
    </submittedName>
</protein>
<sequence length="157" mass="17547">MTAPIRHLAHFSWGTLRAPVDDPQITTFAEAVPRVNSRAEASPGFVWRFGDERPPAEEAGWPLFDDQRIIASYSIWETPEALKAFVYQGSHGAFYNRRAEWFDQDAPRGYVLWWVAPGHRPDITEAWSKVDKLATEGPSDAAFTFAQLAPAASSGKL</sequence>
<organism evidence="2 3">
    <name type="scientific">Albidovulum litorale</name>
    <dbReference type="NCBI Taxonomy" id="2984134"/>
    <lineage>
        <taxon>Bacteria</taxon>
        <taxon>Pseudomonadati</taxon>
        <taxon>Pseudomonadota</taxon>
        <taxon>Alphaproteobacteria</taxon>
        <taxon>Rhodobacterales</taxon>
        <taxon>Paracoccaceae</taxon>
        <taxon>Albidovulum</taxon>
    </lineage>
</organism>
<comment type="caution">
    <text evidence="2">The sequence shown here is derived from an EMBL/GenBank/DDBJ whole genome shotgun (WGS) entry which is preliminary data.</text>
</comment>
<keyword evidence="3" id="KW-1185">Reference proteome</keyword>
<feature type="domain" description="DUF3291" evidence="1">
    <location>
        <begin position="8"/>
        <end position="147"/>
    </location>
</feature>
<dbReference type="RefSeq" id="WP_263739776.1">
    <property type="nucleotide sequence ID" value="NZ_JAOWKZ010000002.1"/>
</dbReference>
<dbReference type="Proteomes" id="UP001652564">
    <property type="component" value="Unassembled WGS sequence"/>
</dbReference>
<dbReference type="EMBL" id="JAOWKZ010000002">
    <property type="protein sequence ID" value="MCV2872596.1"/>
    <property type="molecule type" value="Genomic_DNA"/>
</dbReference>
<accession>A0ABT2ZPA9</accession>
<dbReference type="Pfam" id="PF11695">
    <property type="entry name" value="DUF3291"/>
    <property type="match status" value="1"/>
</dbReference>
<dbReference type="InterPro" id="IPR011008">
    <property type="entry name" value="Dimeric_a/b-barrel"/>
</dbReference>
<evidence type="ECO:0000259" key="1">
    <source>
        <dbReference type="Pfam" id="PF11695"/>
    </source>
</evidence>
<dbReference type="SUPFAM" id="SSF54909">
    <property type="entry name" value="Dimeric alpha+beta barrel"/>
    <property type="match status" value="1"/>
</dbReference>
<reference evidence="2 3" key="1">
    <citation type="submission" date="2022-10" db="EMBL/GenBank/DDBJ databases">
        <title>Defluviimonas sp. nov., isolated from ocean surface sediments.</title>
        <authorList>
            <person name="He W."/>
            <person name="Wang L."/>
            <person name="Zhang D.-F."/>
        </authorList>
    </citation>
    <scope>NUCLEOTIDE SEQUENCE [LARGE SCALE GENOMIC DNA]</scope>
    <source>
        <strain evidence="2 3">WL0050</strain>
    </source>
</reference>
<evidence type="ECO:0000313" key="3">
    <source>
        <dbReference type="Proteomes" id="UP001652564"/>
    </source>
</evidence>
<gene>
    <name evidence="2" type="ORF">OEZ71_09820</name>
</gene>
<dbReference type="InterPro" id="IPR021708">
    <property type="entry name" value="DUF3291"/>
</dbReference>
<name>A0ABT2ZPA9_9RHOB</name>